<evidence type="ECO:0000259" key="9">
    <source>
        <dbReference type="Pfam" id="PF05504"/>
    </source>
</evidence>
<dbReference type="EMBL" id="CP062796">
    <property type="protein sequence ID" value="QUL98582.1"/>
    <property type="molecule type" value="Genomic_DNA"/>
</dbReference>
<evidence type="ECO:0000256" key="7">
    <source>
        <dbReference type="ARBA" id="ARBA00023288"/>
    </source>
</evidence>
<evidence type="ECO:0000256" key="3">
    <source>
        <dbReference type="ARBA" id="ARBA00022544"/>
    </source>
</evidence>
<evidence type="ECO:0000256" key="5">
    <source>
        <dbReference type="ARBA" id="ARBA00023136"/>
    </source>
</evidence>
<sequence length="427" mass="46985">MKVARWQEVVALVILLALLPGCYGRRELEELSLVSLLGVDKGQSERLLVTVVIAVPRKARPSPGGAGGEGGGTEATVVLSAEANDILGALSKIDRISARHVTTMHTQVVVIGEELARDNVAPLVDVFSRQLEFRHNTLVAVAKGKAVDFLKKVRSIEEPEPSSYLVKLLINIHREQGTVPLVTVHEFLIGYSTLESDPWAPYLGLAAPALEGEEVKREQAGPEKAEDGRTDVEGKEQGKDTTRPSVAVLGSAVFRKVGDSQKMVGTLNSEETMATSMLKGDFIRGHVHVAIPGDPQETGVLMFHHFSGTPKVRVEGNRVSVQFKIRLTASLVETSTRRIDVSPELQRGLVYTAEDQLERLLASTFEKLKSTGADVIDLGMTVHRSFRTWPEWQAFNWPERFRDVNATFDVKVHIFTSGFTFRPPEPR</sequence>
<dbReference type="InterPro" id="IPR038501">
    <property type="entry name" value="Spore_GerAC_C_sf"/>
</dbReference>
<dbReference type="NCBIfam" id="TIGR02887">
    <property type="entry name" value="spore_ger_x_C"/>
    <property type="match status" value="1"/>
</dbReference>
<dbReference type="InterPro" id="IPR046953">
    <property type="entry name" value="Spore_GerAC-like_C"/>
</dbReference>
<feature type="domain" description="Spore germination protein N-terminal" evidence="10">
    <location>
        <begin position="25"/>
        <end position="204"/>
    </location>
</feature>
<dbReference type="PANTHER" id="PTHR35789:SF1">
    <property type="entry name" value="SPORE GERMINATION PROTEIN B3"/>
    <property type="match status" value="1"/>
</dbReference>
<evidence type="ECO:0000256" key="4">
    <source>
        <dbReference type="ARBA" id="ARBA00022729"/>
    </source>
</evidence>
<keyword evidence="4" id="KW-0732">Signal</keyword>
<keyword evidence="5" id="KW-0472">Membrane</keyword>
<name>A0AAT9LD94_9FIRM</name>
<comment type="subcellular location">
    <subcellularLocation>
        <location evidence="1">Membrane</location>
        <topology evidence="1">Lipid-anchor</topology>
    </subcellularLocation>
</comment>
<evidence type="ECO:0000259" key="10">
    <source>
        <dbReference type="Pfam" id="PF25198"/>
    </source>
</evidence>
<dbReference type="PANTHER" id="PTHR35789">
    <property type="entry name" value="SPORE GERMINATION PROTEIN B3"/>
    <property type="match status" value="1"/>
</dbReference>
<dbReference type="AlphaFoldDB" id="A0AAT9LD94"/>
<feature type="domain" description="Spore germination GerAC-like C-terminal" evidence="9">
    <location>
        <begin position="250"/>
        <end position="418"/>
    </location>
</feature>
<comment type="similarity">
    <text evidence="2">Belongs to the GerABKC lipoprotein family.</text>
</comment>
<proteinExistence type="inferred from homology"/>
<dbReference type="Gene3D" id="3.30.300.210">
    <property type="entry name" value="Nutrient germinant receptor protein C, domain 3"/>
    <property type="match status" value="1"/>
</dbReference>
<evidence type="ECO:0000256" key="6">
    <source>
        <dbReference type="ARBA" id="ARBA00023139"/>
    </source>
</evidence>
<organism evidence="11">
    <name type="scientific">Candidatus Fermentithermobacillus carboniphilus</name>
    <dbReference type="NCBI Taxonomy" id="3085328"/>
    <lineage>
        <taxon>Bacteria</taxon>
        <taxon>Bacillati</taxon>
        <taxon>Bacillota</taxon>
        <taxon>Candidatus Fermentithermobacillia</taxon>
        <taxon>Candidatus Fermentithermobacillales</taxon>
        <taxon>Candidatus Fermentithermobacillaceae</taxon>
        <taxon>Candidatus Fermentithermobacillus</taxon>
    </lineage>
</organism>
<evidence type="ECO:0000256" key="8">
    <source>
        <dbReference type="SAM" id="MobiDB-lite"/>
    </source>
</evidence>
<dbReference type="GO" id="GO:0016020">
    <property type="term" value="C:membrane"/>
    <property type="evidence" value="ECO:0007669"/>
    <property type="project" value="UniProtKB-SubCell"/>
</dbReference>
<accession>A0AAT9LD94</accession>
<dbReference type="Pfam" id="PF25198">
    <property type="entry name" value="Spore_GerAC_N"/>
    <property type="match status" value="1"/>
</dbReference>
<keyword evidence="7" id="KW-0449">Lipoprotein</keyword>
<dbReference type="InterPro" id="IPR057336">
    <property type="entry name" value="GerAC_N"/>
</dbReference>
<evidence type="ECO:0000256" key="2">
    <source>
        <dbReference type="ARBA" id="ARBA00007886"/>
    </source>
</evidence>
<evidence type="ECO:0000313" key="11">
    <source>
        <dbReference type="EMBL" id="QUL98582.1"/>
    </source>
</evidence>
<keyword evidence="6" id="KW-0564">Palmitate</keyword>
<evidence type="ECO:0000256" key="1">
    <source>
        <dbReference type="ARBA" id="ARBA00004635"/>
    </source>
</evidence>
<reference evidence="11" key="1">
    <citation type="submission" date="2020-10" db="EMBL/GenBank/DDBJ databases">
        <authorList>
            <person name="Kadnikov V."/>
            <person name="Beletsky A.V."/>
            <person name="Mardanov A.V."/>
            <person name="Karnachuk O.V."/>
            <person name="Ravin N.V."/>
        </authorList>
    </citation>
    <scope>NUCLEOTIDE SEQUENCE</scope>
    <source>
        <strain evidence="11">Bu02</strain>
    </source>
</reference>
<dbReference type="GO" id="GO:0009847">
    <property type="term" value="P:spore germination"/>
    <property type="evidence" value="ECO:0007669"/>
    <property type="project" value="InterPro"/>
</dbReference>
<dbReference type="InterPro" id="IPR008844">
    <property type="entry name" value="Spore_GerAC-like"/>
</dbReference>
<reference evidence="11" key="2">
    <citation type="journal article" date="2023" name="Biology">
        <title>Prokaryotic Life Associated with Coal-Fire Gas Vents Revealed by Metagenomics.</title>
        <authorList>
            <person name="Kadnikov V.V."/>
            <person name="Mardanov A.V."/>
            <person name="Beletsky A.V."/>
            <person name="Karnachuk O.V."/>
            <person name="Ravin N.V."/>
        </authorList>
    </citation>
    <scope>NUCLEOTIDE SEQUENCE</scope>
    <source>
        <strain evidence="11">Bu02</strain>
    </source>
</reference>
<feature type="region of interest" description="Disordered" evidence="8">
    <location>
        <begin position="213"/>
        <end position="242"/>
    </location>
</feature>
<gene>
    <name evidence="11" type="ORF">IMF26_00310</name>
</gene>
<keyword evidence="3" id="KW-0309">Germination</keyword>
<dbReference type="KEGG" id="fcz:IMF26_00310"/>
<protein>
    <submittedName>
        <fullName evidence="11">Ger(X)C family spore germination protein</fullName>
    </submittedName>
</protein>
<dbReference type="Pfam" id="PF05504">
    <property type="entry name" value="Spore_GerAC"/>
    <property type="match status" value="1"/>
</dbReference>